<reference evidence="1 2" key="1">
    <citation type="submission" date="2019-11" db="EMBL/GenBank/DDBJ databases">
        <title>Type strains purchased from KCTC, JCM and DSMZ.</title>
        <authorList>
            <person name="Lu H."/>
        </authorList>
    </citation>
    <scope>NUCLEOTIDE SEQUENCE [LARGE SCALE GENOMIC DNA]</scope>
    <source>
        <strain evidence="1 2">JCM 31587</strain>
    </source>
</reference>
<accession>A0A6L6QIG6</accession>
<comment type="caution">
    <text evidence="1">The sequence shown here is derived from an EMBL/GenBank/DDBJ whole genome shotgun (WGS) entry which is preliminary data.</text>
</comment>
<dbReference type="OrthoDB" id="109844at2"/>
<dbReference type="Proteomes" id="UP000472320">
    <property type="component" value="Unassembled WGS sequence"/>
</dbReference>
<evidence type="ECO:0000313" key="2">
    <source>
        <dbReference type="Proteomes" id="UP000472320"/>
    </source>
</evidence>
<proteinExistence type="predicted"/>
<protein>
    <recommendedName>
        <fullName evidence="3">DUF1983 domain-containing protein</fullName>
    </recommendedName>
</protein>
<name>A0A6L6QIG6_9BURK</name>
<sequence length="522" mass="54127">MAAFVNDRTVLIMAANPRYAPPTDRGMFLTPASAVFKVASDGQSASPGSCTFKATLLNMSGAVAWSCSAGITLTTNGNEVTVTYANFAAVSGTVTATLTVDGVQFTQTATLSKVADGVNGTNGAPGAPGTPGAAGARGNVDIAAITTGNVWSDTEAAAALSAAGYGAPKSRDMVTLYKADRTFSVQKMYSGSAWVTVDYVYNGNIFVKGSILPEAIDTRNLTVKDAAGNVIFGAGTNLDKSRVNANFGSNLLYNGDFSLVMDGWTGPSGNGPTVAASGINLGGWWPSYSQGKPGANVMWSCQGNTVTNSSVSDGSYYYEYIGYQIPIEAGKTYVVSAYTGAHRCVVNVFLYFYNSADQVIGVTSGAGAMSGVWTNAAEAGGGTNLSSYKRLYGYNVAPAGTVYCRVILRKYATIAGNSDSYMFVGRVMLEEVPAGVTTPGIWSVGQAVAPITMGNVSSYIQGAVIGLAQINTASIGSLSALSATIGTLRTANWGGRMEIESNQQRIYDDSNNLVVQIGRLDP</sequence>
<dbReference type="Gene3D" id="2.60.120.260">
    <property type="entry name" value="Galactose-binding domain-like"/>
    <property type="match status" value="1"/>
</dbReference>
<organism evidence="1 2">
    <name type="scientific">Massilia eburnea</name>
    <dbReference type="NCBI Taxonomy" id="1776165"/>
    <lineage>
        <taxon>Bacteria</taxon>
        <taxon>Pseudomonadati</taxon>
        <taxon>Pseudomonadota</taxon>
        <taxon>Betaproteobacteria</taxon>
        <taxon>Burkholderiales</taxon>
        <taxon>Oxalobacteraceae</taxon>
        <taxon>Telluria group</taxon>
        <taxon>Massilia</taxon>
    </lineage>
</organism>
<dbReference type="EMBL" id="WNKX01000008">
    <property type="protein sequence ID" value="MTW11436.1"/>
    <property type="molecule type" value="Genomic_DNA"/>
</dbReference>
<dbReference type="AlphaFoldDB" id="A0A6L6QIG6"/>
<evidence type="ECO:0008006" key="3">
    <source>
        <dbReference type="Google" id="ProtNLM"/>
    </source>
</evidence>
<evidence type="ECO:0000313" key="1">
    <source>
        <dbReference type="EMBL" id="MTW11436.1"/>
    </source>
</evidence>
<gene>
    <name evidence="1" type="ORF">GM658_12595</name>
</gene>
<dbReference type="RefSeq" id="WP_155454395.1">
    <property type="nucleotide sequence ID" value="NZ_WNKX01000008.1"/>
</dbReference>
<keyword evidence="2" id="KW-1185">Reference proteome</keyword>